<keyword evidence="1" id="KW-0349">Heme</keyword>
<keyword evidence="2" id="KW-0479">Metal-binding</keyword>
<keyword evidence="3" id="KW-0408">Iron</keyword>
<organism evidence="5">
    <name type="scientific">hydrothermal vent metagenome</name>
    <dbReference type="NCBI Taxonomy" id="652676"/>
    <lineage>
        <taxon>unclassified sequences</taxon>
        <taxon>metagenomes</taxon>
        <taxon>ecological metagenomes</taxon>
    </lineage>
</organism>
<name>A0A3B1BH65_9ZZZZ</name>
<dbReference type="GO" id="GO:0046872">
    <property type="term" value="F:metal ion binding"/>
    <property type="evidence" value="ECO:0007669"/>
    <property type="project" value="UniProtKB-KW"/>
</dbReference>
<dbReference type="SUPFAM" id="SSF46626">
    <property type="entry name" value="Cytochrome c"/>
    <property type="match status" value="1"/>
</dbReference>
<dbReference type="GO" id="GO:0009055">
    <property type="term" value="F:electron transfer activity"/>
    <property type="evidence" value="ECO:0007669"/>
    <property type="project" value="InterPro"/>
</dbReference>
<evidence type="ECO:0000256" key="3">
    <source>
        <dbReference type="ARBA" id="ARBA00023004"/>
    </source>
</evidence>
<dbReference type="PROSITE" id="PS51007">
    <property type="entry name" value="CYTC"/>
    <property type="match status" value="1"/>
</dbReference>
<evidence type="ECO:0000259" key="4">
    <source>
        <dbReference type="PROSITE" id="PS51007"/>
    </source>
</evidence>
<evidence type="ECO:0000256" key="2">
    <source>
        <dbReference type="ARBA" id="ARBA00022723"/>
    </source>
</evidence>
<dbReference type="Gene3D" id="1.10.760.10">
    <property type="entry name" value="Cytochrome c-like domain"/>
    <property type="match status" value="1"/>
</dbReference>
<dbReference type="GO" id="GO:0020037">
    <property type="term" value="F:heme binding"/>
    <property type="evidence" value="ECO:0007669"/>
    <property type="project" value="InterPro"/>
</dbReference>
<proteinExistence type="predicted"/>
<sequence>MRGVTAGLLASALVCVTFSTSLAGVSEGKQVFLDKGCTNCHTVTALGIESKKMMDAPDLSTVGTRHDGDFLLKFLRKKIDLNGKKHQKKFKGSKADFMKLQKWLLSLK</sequence>
<feature type="domain" description="Cytochrome c" evidence="4">
    <location>
        <begin position="23"/>
        <end position="108"/>
    </location>
</feature>
<gene>
    <name evidence="5" type="ORF">MNBD_NITROSPINAE01-744</name>
</gene>
<dbReference type="AlphaFoldDB" id="A0A3B1BH65"/>
<protein>
    <recommendedName>
        <fullName evidence="4">Cytochrome c domain-containing protein</fullName>
    </recommendedName>
</protein>
<accession>A0A3B1BH65</accession>
<evidence type="ECO:0000313" key="5">
    <source>
        <dbReference type="EMBL" id="VAX17449.1"/>
    </source>
</evidence>
<evidence type="ECO:0000256" key="1">
    <source>
        <dbReference type="ARBA" id="ARBA00022617"/>
    </source>
</evidence>
<dbReference type="InterPro" id="IPR009056">
    <property type="entry name" value="Cyt_c-like_dom"/>
</dbReference>
<reference evidence="5" key="1">
    <citation type="submission" date="2018-06" db="EMBL/GenBank/DDBJ databases">
        <authorList>
            <person name="Zhirakovskaya E."/>
        </authorList>
    </citation>
    <scope>NUCLEOTIDE SEQUENCE</scope>
</reference>
<dbReference type="Pfam" id="PF00034">
    <property type="entry name" value="Cytochrom_C"/>
    <property type="match status" value="1"/>
</dbReference>
<dbReference type="InterPro" id="IPR036909">
    <property type="entry name" value="Cyt_c-like_dom_sf"/>
</dbReference>
<dbReference type="EMBL" id="UOGC01000051">
    <property type="protein sequence ID" value="VAX17449.1"/>
    <property type="molecule type" value="Genomic_DNA"/>
</dbReference>